<evidence type="ECO:0000256" key="10">
    <source>
        <dbReference type="ARBA" id="ARBA00022692"/>
    </source>
</evidence>
<name>A0A1E3X684_9BACT</name>
<feature type="transmembrane region" description="Helical" evidence="19">
    <location>
        <begin position="211"/>
        <end position="239"/>
    </location>
</feature>
<evidence type="ECO:0000313" key="20">
    <source>
        <dbReference type="EMBL" id="ODS31092.1"/>
    </source>
</evidence>
<evidence type="ECO:0000256" key="14">
    <source>
        <dbReference type="ARBA" id="ARBA00025228"/>
    </source>
</evidence>
<proteinExistence type="inferred from homology"/>
<comment type="caution">
    <text evidence="20">The sequence shown here is derived from an EMBL/GenBank/DDBJ whole genome shotgun (WGS) entry which is preliminary data.</text>
</comment>
<evidence type="ECO:0000256" key="17">
    <source>
        <dbReference type="ARBA" id="ARBA00048623"/>
    </source>
</evidence>
<evidence type="ECO:0000256" key="13">
    <source>
        <dbReference type="ARBA" id="ARBA00023136"/>
    </source>
</evidence>
<evidence type="ECO:0000256" key="2">
    <source>
        <dbReference type="ARBA" id="ARBA00004651"/>
    </source>
</evidence>
<comment type="catalytic activity">
    <reaction evidence="18 19">
        <text>alpha-ribazole 5'-phosphate + adenosylcob(III)inamide-GDP = adenosylcob(III)alamin 5'-phosphate + GMP + H(+)</text>
        <dbReference type="Rhea" id="RHEA:23560"/>
        <dbReference type="ChEBI" id="CHEBI:15378"/>
        <dbReference type="ChEBI" id="CHEBI:57918"/>
        <dbReference type="ChEBI" id="CHEBI:58115"/>
        <dbReference type="ChEBI" id="CHEBI:60487"/>
        <dbReference type="ChEBI" id="CHEBI:60493"/>
        <dbReference type="EC" id="2.7.8.26"/>
    </reaction>
</comment>
<dbReference type="PATRIC" id="fig|1872076.5.peg.4529"/>
<feature type="transmembrane region" description="Helical" evidence="19">
    <location>
        <begin position="106"/>
        <end position="128"/>
    </location>
</feature>
<accession>A0A1E3X684</accession>
<dbReference type="GO" id="GO:0005886">
    <property type="term" value="C:plasma membrane"/>
    <property type="evidence" value="ECO:0007669"/>
    <property type="project" value="UniProtKB-SubCell"/>
</dbReference>
<comment type="function">
    <text evidence="14 19">Joins adenosylcobinamide-GDP and alpha-ribazole to generate adenosylcobalamin (Ado-cobalamin). Also synthesizes adenosylcobalamin 5'-phosphate from adenosylcobinamide-GDP and alpha-ribazole 5'-phosphate.</text>
</comment>
<reference evidence="20 21" key="1">
    <citation type="submission" date="2016-07" db="EMBL/GenBank/DDBJ databases">
        <title>Draft genome of Scalindua rubra, obtained from a brine-seawater interface in the Red Sea, sheds light on salt adaptation in anammox bacteria.</title>
        <authorList>
            <person name="Speth D.R."/>
            <person name="Lagkouvardos I."/>
            <person name="Wang Y."/>
            <person name="Qian P.-Y."/>
            <person name="Dutilh B.E."/>
            <person name="Jetten M.S."/>
        </authorList>
    </citation>
    <scope>NUCLEOTIDE SEQUENCE [LARGE SCALE GENOMIC DNA]</scope>
    <source>
        <strain evidence="20">BSI-1</strain>
    </source>
</reference>
<evidence type="ECO:0000256" key="12">
    <source>
        <dbReference type="ARBA" id="ARBA00022989"/>
    </source>
</evidence>
<evidence type="ECO:0000256" key="3">
    <source>
        <dbReference type="ARBA" id="ARBA00004663"/>
    </source>
</evidence>
<evidence type="ECO:0000256" key="5">
    <source>
        <dbReference type="ARBA" id="ARBA00013200"/>
    </source>
</evidence>
<dbReference type="UniPathway" id="UPA00148">
    <property type="reaction ID" value="UER00238"/>
</dbReference>
<keyword evidence="12 19" id="KW-1133">Transmembrane helix</keyword>
<dbReference type="HAMAP" id="MF_00719">
    <property type="entry name" value="CobS"/>
    <property type="match status" value="1"/>
</dbReference>
<dbReference type="GO" id="GO:0008818">
    <property type="term" value="F:cobalamin 5'-phosphate synthase activity"/>
    <property type="evidence" value="ECO:0007669"/>
    <property type="project" value="UniProtKB-UniRule"/>
</dbReference>
<keyword evidence="9 19" id="KW-0808">Transferase</keyword>
<dbReference type="GO" id="GO:0051073">
    <property type="term" value="F:adenosylcobinamide-GDP ribazoletransferase activity"/>
    <property type="evidence" value="ECO:0007669"/>
    <property type="project" value="UniProtKB-UniRule"/>
</dbReference>
<sequence length="269" mass="30017">MKDFLWALNFLTIVPTGKRWYERSPEIGNVAFWFPIIGLLMGVVLTFIYFPTTRFFPYLVADAVILIFYILITGGFHLDGFADTCDGLFGGDTREKRLDIMRDSRTGSYGALCLICTIGLKYLCLFSVDPRDVAELSVITDYKTIKGLNPIYLYACEKGKVLFFMCAIGRWSQVLGAGLSSYARDEQGTGQIIIENVNIKHVLFSSFVPGILIFLFCGIKGIFIFFIAFIVVTLFILYVKKKIGGMTGDTLGAANEVSEITVLLAFLVI</sequence>
<evidence type="ECO:0000256" key="7">
    <source>
        <dbReference type="ARBA" id="ARBA00022475"/>
    </source>
</evidence>
<keyword evidence="7 19" id="KW-1003">Cell membrane</keyword>
<keyword evidence="13 19" id="KW-0472">Membrane</keyword>
<gene>
    <name evidence="19" type="primary">cobS</name>
    <name evidence="20" type="ORF">SCARUB_03799</name>
</gene>
<evidence type="ECO:0000256" key="6">
    <source>
        <dbReference type="ARBA" id="ARBA00015850"/>
    </source>
</evidence>
<comment type="cofactor">
    <cofactor evidence="1 19">
        <name>Mg(2+)</name>
        <dbReference type="ChEBI" id="CHEBI:18420"/>
    </cofactor>
</comment>
<evidence type="ECO:0000256" key="9">
    <source>
        <dbReference type="ARBA" id="ARBA00022679"/>
    </source>
</evidence>
<dbReference type="InterPro" id="IPR003805">
    <property type="entry name" value="CobS"/>
</dbReference>
<evidence type="ECO:0000256" key="16">
    <source>
        <dbReference type="ARBA" id="ARBA00032853"/>
    </source>
</evidence>
<evidence type="ECO:0000256" key="1">
    <source>
        <dbReference type="ARBA" id="ARBA00001946"/>
    </source>
</evidence>
<comment type="catalytic activity">
    <reaction evidence="17 19">
        <text>alpha-ribazole + adenosylcob(III)inamide-GDP = adenosylcob(III)alamin + GMP + H(+)</text>
        <dbReference type="Rhea" id="RHEA:16049"/>
        <dbReference type="ChEBI" id="CHEBI:10329"/>
        <dbReference type="ChEBI" id="CHEBI:15378"/>
        <dbReference type="ChEBI" id="CHEBI:18408"/>
        <dbReference type="ChEBI" id="CHEBI:58115"/>
        <dbReference type="ChEBI" id="CHEBI:60487"/>
        <dbReference type="EC" id="2.7.8.26"/>
    </reaction>
</comment>
<dbReference type="Pfam" id="PF02654">
    <property type="entry name" value="CobS"/>
    <property type="match status" value="1"/>
</dbReference>
<keyword evidence="8 19" id="KW-0169">Cobalamin biosynthesis</keyword>
<dbReference type="GO" id="GO:0009236">
    <property type="term" value="P:cobalamin biosynthetic process"/>
    <property type="evidence" value="ECO:0007669"/>
    <property type="project" value="UniProtKB-UniRule"/>
</dbReference>
<dbReference type="EMBL" id="MAYW01000145">
    <property type="protein sequence ID" value="ODS31092.1"/>
    <property type="molecule type" value="Genomic_DNA"/>
</dbReference>
<feature type="transmembrane region" description="Helical" evidence="19">
    <location>
        <begin position="27"/>
        <end position="49"/>
    </location>
</feature>
<evidence type="ECO:0000256" key="11">
    <source>
        <dbReference type="ARBA" id="ARBA00022842"/>
    </source>
</evidence>
<feature type="transmembrane region" description="Helical" evidence="19">
    <location>
        <begin position="55"/>
        <end position="72"/>
    </location>
</feature>
<dbReference type="EC" id="2.7.8.26" evidence="5 19"/>
<evidence type="ECO:0000313" key="21">
    <source>
        <dbReference type="Proteomes" id="UP000094056"/>
    </source>
</evidence>
<comment type="pathway">
    <text evidence="3 19">Cofactor biosynthesis; adenosylcobalamin biosynthesis; adenosylcobalamin from cob(II)yrinate a,c-diamide: step 7/7.</text>
</comment>
<evidence type="ECO:0000256" key="19">
    <source>
        <dbReference type="HAMAP-Rule" id="MF_00719"/>
    </source>
</evidence>
<comment type="subcellular location">
    <subcellularLocation>
        <location evidence="2 19">Cell membrane</location>
        <topology evidence="2 19">Multi-pass membrane protein</topology>
    </subcellularLocation>
</comment>
<evidence type="ECO:0000256" key="8">
    <source>
        <dbReference type="ARBA" id="ARBA00022573"/>
    </source>
</evidence>
<dbReference type="PANTHER" id="PTHR34148">
    <property type="entry name" value="ADENOSYLCOBINAMIDE-GDP RIBAZOLETRANSFERASE"/>
    <property type="match status" value="1"/>
</dbReference>
<comment type="similarity">
    <text evidence="4 19">Belongs to the CobS family.</text>
</comment>
<dbReference type="Proteomes" id="UP000094056">
    <property type="component" value="Unassembled WGS sequence"/>
</dbReference>
<organism evidence="20 21">
    <name type="scientific">Candidatus Scalindua rubra</name>
    <dbReference type="NCBI Taxonomy" id="1872076"/>
    <lineage>
        <taxon>Bacteria</taxon>
        <taxon>Pseudomonadati</taxon>
        <taxon>Planctomycetota</taxon>
        <taxon>Candidatus Brocadiia</taxon>
        <taxon>Candidatus Brocadiales</taxon>
        <taxon>Candidatus Scalinduaceae</taxon>
        <taxon>Candidatus Scalindua</taxon>
    </lineage>
</organism>
<dbReference type="AlphaFoldDB" id="A0A1E3X684"/>
<evidence type="ECO:0000256" key="4">
    <source>
        <dbReference type="ARBA" id="ARBA00010561"/>
    </source>
</evidence>
<protein>
    <recommendedName>
        <fullName evidence="6 19">Adenosylcobinamide-GDP ribazoletransferase</fullName>
        <ecNumber evidence="5 19">2.7.8.26</ecNumber>
    </recommendedName>
    <alternativeName>
        <fullName evidence="16 19">Cobalamin synthase</fullName>
    </alternativeName>
    <alternativeName>
        <fullName evidence="15 19">Cobalamin-5'-phosphate synthase</fullName>
    </alternativeName>
</protein>
<keyword evidence="10 19" id="KW-0812">Transmembrane</keyword>
<dbReference type="PANTHER" id="PTHR34148:SF1">
    <property type="entry name" value="ADENOSYLCOBINAMIDE-GDP RIBAZOLETRANSFERASE"/>
    <property type="match status" value="1"/>
</dbReference>
<evidence type="ECO:0000256" key="15">
    <source>
        <dbReference type="ARBA" id="ARBA00032605"/>
    </source>
</evidence>
<keyword evidence="11 19" id="KW-0460">Magnesium</keyword>
<evidence type="ECO:0000256" key="18">
    <source>
        <dbReference type="ARBA" id="ARBA00049504"/>
    </source>
</evidence>